<feature type="binding site" evidence="7">
    <location>
        <position position="106"/>
    </location>
    <ligand>
        <name>Mg(2+)</name>
        <dbReference type="ChEBI" id="CHEBI:18420"/>
    </ligand>
</feature>
<feature type="region of interest" description="Disordered" evidence="8">
    <location>
        <begin position="1"/>
        <end position="20"/>
    </location>
</feature>
<keyword evidence="3 7" id="KW-0963">Cytoplasm</keyword>
<comment type="subcellular location">
    <subcellularLocation>
        <location evidence="7">Cytoplasm</location>
    </subcellularLocation>
</comment>
<dbReference type="GO" id="GO:0000105">
    <property type="term" value="P:L-histidine biosynthetic process"/>
    <property type="evidence" value="ECO:0007669"/>
    <property type="project" value="UniProtKB-UniRule"/>
</dbReference>
<dbReference type="InterPro" id="IPR038019">
    <property type="entry name" value="PRib_AMP_CycHydrolase_sf"/>
</dbReference>
<dbReference type="UniPathway" id="UPA00031">
    <property type="reaction ID" value="UER00008"/>
</dbReference>
<name>U1NGJ8_9EURY</name>
<evidence type="ECO:0000256" key="4">
    <source>
        <dbReference type="ARBA" id="ARBA00022605"/>
    </source>
</evidence>
<keyword evidence="6 7" id="KW-0368">Histidine biosynthesis</keyword>
<dbReference type="GO" id="GO:0004635">
    <property type="term" value="F:phosphoribosyl-AMP cyclohydrolase activity"/>
    <property type="evidence" value="ECO:0007669"/>
    <property type="project" value="UniProtKB-UniRule"/>
</dbReference>
<dbReference type="Proteomes" id="UP000030710">
    <property type="component" value="Unassembled WGS sequence"/>
</dbReference>
<evidence type="ECO:0000256" key="7">
    <source>
        <dbReference type="HAMAP-Rule" id="MF_01021"/>
    </source>
</evidence>
<dbReference type="AlphaFoldDB" id="U1NGJ8"/>
<feature type="domain" description="Phosphoribosyl-AMP cyclohydrolase" evidence="9">
    <location>
        <begin position="59"/>
        <end position="132"/>
    </location>
</feature>
<dbReference type="Gene3D" id="4.10.80.70">
    <property type="match status" value="1"/>
</dbReference>
<dbReference type="Pfam" id="PF01502">
    <property type="entry name" value="PRA-CH"/>
    <property type="match status" value="1"/>
</dbReference>
<evidence type="ECO:0000256" key="2">
    <source>
        <dbReference type="ARBA" id="ARBA00005169"/>
    </source>
</evidence>
<dbReference type="EC" id="3.5.4.19" evidence="7"/>
<organism evidence="10 11">
    <name type="scientific">Haloquadratum walsbyi J07HQW2</name>
    <dbReference type="NCBI Taxonomy" id="1238425"/>
    <lineage>
        <taxon>Archaea</taxon>
        <taxon>Methanobacteriati</taxon>
        <taxon>Methanobacteriota</taxon>
        <taxon>Stenosarchaea group</taxon>
        <taxon>Halobacteria</taxon>
        <taxon>Halobacteriales</taxon>
        <taxon>Haloferacaceae</taxon>
        <taxon>Haloquadratum</taxon>
    </lineage>
</organism>
<comment type="catalytic activity">
    <reaction evidence="1 7">
        <text>1-(5-phospho-beta-D-ribosyl)-5'-AMP + H2O = 1-(5-phospho-beta-D-ribosyl)-5-[(5-phospho-beta-D-ribosylamino)methylideneamino]imidazole-4-carboxamide</text>
        <dbReference type="Rhea" id="RHEA:20049"/>
        <dbReference type="ChEBI" id="CHEBI:15377"/>
        <dbReference type="ChEBI" id="CHEBI:58435"/>
        <dbReference type="ChEBI" id="CHEBI:59457"/>
        <dbReference type="EC" id="3.5.4.19"/>
    </reaction>
</comment>
<keyword evidence="7" id="KW-0479">Metal-binding</keyword>
<feature type="binding site" evidence="7">
    <location>
        <position position="130"/>
    </location>
    <ligand>
        <name>Zn(2+)</name>
        <dbReference type="ChEBI" id="CHEBI:29105"/>
        <note>ligand shared between dimeric partners</note>
    </ligand>
</feature>
<dbReference type="InterPro" id="IPR002496">
    <property type="entry name" value="PRib_AMP_CycHydrolase_dom"/>
</dbReference>
<comment type="cofactor">
    <cofactor evidence="7">
        <name>Zn(2+)</name>
        <dbReference type="ChEBI" id="CHEBI:29105"/>
    </cofactor>
    <text evidence="7">Binds 1 zinc ion per subunit.</text>
</comment>
<dbReference type="Gene3D" id="3.10.20.810">
    <property type="entry name" value="Phosphoribosyl-AMP cyclohydrolase"/>
    <property type="match status" value="1"/>
</dbReference>
<comment type="cofactor">
    <cofactor evidence="7">
        <name>Mg(2+)</name>
        <dbReference type="ChEBI" id="CHEBI:18420"/>
    </cofactor>
    <text evidence="7">Binds 1 Mg(2+) ion per subunit.</text>
</comment>
<keyword evidence="5 7" id="KW-0378">Hydrolase</keyword>
<comment type="function">
    <text evidence="7">Catalyzes the hydrolysis of the adenine ring of phosphoribosyl-AMP.</text>
</comment>
<evidence type="ECO:0000313" key="10">
    <source>
        <dbReference type="EMBL" id="ERG95948.1"/>
    </source>
</evidence>
<dbReference type="NCBIfam" id="NF000768">
    <property type="entry name" value="PRK00051.1"/>
    <property type="match status" value="1"/>
</dbReference>
<dbReference type="HAMAP" id="MF_01021">
    <property type="entry name" value="HisI"/>
    <property type="match status" value="1"/>
</dbReference>
<feature type="binding site" evidence="7">
    <location>
        <position position="107"/>
    </location>
    <ligand>
        <name>Zn(2+)</name>
        <dbReference type="ChEBI" id="CHEBI:29105"/>
        <note>ligand shared between dimeric partners</note>
    </ligand>
</feature>
<gene>
    <name evidence="7" type="primary">hisI</name>
    <name evidence="10" type="ORF">J07HQW2_02409</name>
</gene>
<dbReference type="STRING" id="1238425.J07HQW2_02409"/>
<reference evidence="10 11" key="1">
    <citation type="journal article" date="2013" name="PLoS ONE">
        <title>Assembly-driven community genomics of a hypersaline microbial ecosystem.</title>
        <authorList>
            <person name="Podell S."/>
            <person name="Ugalde J.A."/>
            <person name="Narasingarao P."/>
            <person name="Banfield J.F."/>
            <person name="Heidelberg K.B."/>
            <person name="Allen E.E."/>
        </authorList>
    </citation>
    <scope>NUCLEOTIDE SEQUENCE [LARGE SCALE GENOMIC DNA]</scope>
    <source>
        <strain evidence="11">J07HQW2</strain>
    </source>
</reference>
<feature type="binding site" evidence="7">
    <location>
        <position position="110"/>
    </location>
    <ligand>
        <name>Mg(2+)</name>
        <dbReference type="ChEBI" id="CHEBI:18420"/>
    </ligand>
</feature>
<proteinExistence type="inferred from homology"/>
<comment type="subunit">
    <text evidence="7">Homodimer.</text>
</comment>
<dbReference type="HOGENOM" id="CLU_048577_5_0_2"/>
<dbReference type="PANTHER" id="PTHR42945">
    <property type="entry name" value="HISTIDINE BIOSYNTHESIS BIFUNCTIONAL PROTEIN"/>
    <property type="match status" value="1"/>
</dbReference>
<keyword evidence="7" id="KW-0460">Magnesium</keyword>
<dbReference type="InterPro" id="IPR026660">
    <property type="entry name" value="PRA-CH"/>
</dbReference>
<evidence type="ECO:0000256" key="3">
    <source>
        <dbReference type="ARBA" id="ARBA00022490"/>
    </source>
</evidence>
<evidence type="ECO:0000256" key="6">
    <source>
        <dbReference type="ARBA" id="ARBA00023102"/>
    </source>
</evidence>
<accession>U1NGJ8</accession>
<dbReference type="GO" id="GO:0008270">
    <property type="term" value="F:zinc ion binding"/>
    <property type="evidence" value="ECO:0007669"/>
    <property type="project" value="UniProtKB-UniRule"/>
</dbReference>
<comment type="similarity">
    <text evidence="7">Belongs to the PRA-CH family.</text>
</comment>
<keyword evidence="4 7" id="KW-0028">Amino-acid biosynthesis</keyword>
<protein>
    <recommendedName>
        <fullName evidence="7">Phosphoribosyl-AMP cyclohydrolase</fullName>
        <shortName evidence="7">PRA-CH</shortName>
        <ecNumber evidence="7">3.5.4.19</ecNumber>
    </recommendedName>
</protein>
<evidence type="ECO:0000256" key="8">
    <source>
        <dbReference type="SAM" id="MobiDB-lite"/>
    </source>
</evidence>
<keyword evidence="7" id="KW-0862">Zinc</keyword>
<dbReference type="GO" id="GO:0000287">
    <property type="term" value="F:magnesium ion binding"/>
    <property type="evidence" value="ECO:0007669"/>
    <property type="project" value="UniProtKB-UniRule"/>
</dbReference>
<evidence type="ECO:0000259" key="9">
    <source>
        <dbReference type="Pfam" id="PF01502"/>
    </source>
</evidence>
<sequence>MSHRALGRKTYRPQSSHIDSMADDAVNGNKIDAEIEITFNSDGLVPAIAQDADSGEVLMLAYVSPTALKRTRETGQAHYYSRSREELWKKGETSGHTQRICEIRADCDADTILYLVEQTGGACHTGHQSCFYRTLDGTEVINRVFDPESVYE</sequence>
<feature type="binding site" evidence="7">
    <location>
        <position position="108"/>
    </location>
    <ligand>
        <name>Mg(2+)</name>
        <dbReference type="ChEBI" id="CHEBI:18420"/>
    </ligand>
</feature>
<comment type="pathway">
    <text evidence="2 7">Amino-acid biosynthesis; L-histidine biosynthesis; L-histidine from 5-phospho-alpha-D-ribose 1-diphosphate: step 3/9.</text>
</comment>
<dbReference type="EMBL" id="KE356561">
    <property type="protein sequence ID" value="ERG95948.1"/>
    <property type="molecule type" value="Genomic_DNA"/>
</dbReference>
<evidence type="ECO:0000313" key="11">
    <source>
        <dbReference type="Proteomes" id="UP000030710"/>
    </source>
</evidence>
<evidence type="ECO:0000256" key="5">
    <source>
        <dbReference type="ARBA" id="ARBA00022801"/>
    </source>
</evidence>
<dbReference type="GO" id="GO:0004636">
    <property type="term" value="F:phosphoribosyl-ATP diphosphatase activity"/>
    <property type="evidence" value="ECO:0007669"/>
    <property type="project" value="UniProtKB-ARBA"/>
</dbReference>
<dbReference type="GO" id="GO:0005737">
    <property type="term" value="C:cytoplasm"/>
    <property type="evidence" value="ECO:0007669"/>
    <property type="project" value="UniProtKB-SubCell"/>
</dbReference>
<dbReference type="PANTHER" id="PTHR42945:SF1">
    <property type="entry name" value="HISTIDINE BIOSYNTHESIS BIFUNCTIONAL PROTEIN HIS7"/>
    <property type="match status" value="1"/>
</dbReference>
<dbReference type="SUPFAM" id="SSF141734">
    <property type="entry name" value="HisI-like"/>
    <property type="match status" value="1"/>
</dbReference>
<feature type="binding site" evidence="7">
    <location>
        <position position="123"/>
    </location>
    <ligand>
        <name>Zn(2+)</name>
        <dbReference type="ChEBI" id="CHEBI:29105"/>
        <note>ligand shared between dimeric partners</note>
    </ligand>
</feature>
<dbReference type="FunFam" id="3.10.20.810:FF:000001">
    <property type="entry name" value="Histidine biosynthesis bifunctional protein HisIE"/>
    <property type="match status" value="1"/>
</dbReference>
<evidence type="ECO:0000256" key="1">
    <source>
        <dbReference type="ARBA" id="ARBA00000024"/>
    </source>
</evidence>
<feature type="compositionally biased region" description="Basic residues" evidence="8">
    <location>
        <begin position="1"/>
        <end position="11"/>
    </location>
</feature>
<dbReference type="eggNOG" id="arCOG02676">
    <property type="taxonomic scope" value="Archaea"/>
</dbReference>